<evidence type="ECO:0000313" key="2">
    <source>
        <dbReference type="Proteomes" id="UP000192940"/>
    </source>
</evidence>
<gene>
    <name evidence="1" type="ORF">SAMN05661091_1363</name>
</gene>
<dbReference type="Proteomes" id="UP000192940">
    <property type="component" value="Chromosome I"/>
</dbReference>
<accession>A0A1X7GZI8</accession>
<evidence type="ECO:0008006" key="3">
    <source>
        <dbReference type="Google" id="ProtNLM"/>
    </source>
</evidence>
<evidence type="ECO:0000313" key="1">
    <source>
        <dbReference type="EMBL" id="SMF76875.1"/>
    </source>
</evidence>
<keyword evidence="2" id="KW-1185">Reference proteome</keyword>
<dbReference type="EMBL" id="LT840184">
    <property type="protein sequence ID" value="SMF76875.1"/>
    <property type="molecule type" value="Genomic_DNA"/>
</dbReference>
<protein>
    <recommendedName>
        <fullName evidence="3">Butirosin biosynthesis protein H, N-terminal</fullName>
    </recommendedName>
</protein>
<sequence>MRKRILHITEKPLVVCYDPHPHSIIPVNENYMNWIYENYIQLSSFKNINDRINFTWIEFIFLNDYHQNNPFVNVEVISDGEIMDHIDDFIIDCIDRNKYVGICVDRFYIHEHHDYNLSHEPHGLLIYGYDLEEKVFYTMDFYKGIYSCRKVPISEIVKGYTAETNEPKVMSFIYEENVKYELDIQKVFRALEDYYLSTDQHFKVKYSLNPDVPKTFGLDVYRVLKQLYEVTAIEKKRLDIRPLHNLFEHKKRMVYLLEYLSQKMLIEIDPKWISGYKEIMNEAESLRNMLIKIELTKNDQYSNRFIQSIVTLSDKEKVVLGGLINQIIK</sequence>
<proteinExistence type="predicted"/>
<dbReference type="STRING" id="1313296.SAMN05661091_1363"/>
<dbReference type="RefSeq" id="WP_208918315.1">
    <property type="nucleotide sequence ID" value="NZ_LT840184.1"/>
</dbReference>
<dbReference type="AlphaFoldDB" id="A0A1X7GZI8"/>
<reference evidence="1 2" key="1">
    <citation type="submission" date="2017-04" db="EMBL/GenBank/DDBJ databases">
        <authorList>
            <person name="Afonso C.L."/>
            <person name="Miller P.J."/>
            <person name="Scott M.A."/>
            <person name="Spackman E."/>
            <person name="Goraichik I."/>
            <person name="Dimitrov K.M."/>
            <person name="Suarez D.L."/>
            <person name="Swayne D.E."/>
        </authorList>
    </citation>
    <scope>NUCLEOTIDE SEQUENCE [LARGE SCALE GENOMIC DNA]</scope>
    <source>
        <strain evidence="1 2">N3/975</strain>
    </source>
</reference>
<organism evidence="1 2">
    <name type="scientific">Paenibacillus uliginis N3/975</name>
    <dbReference type="NCBI Taxonomy" id="1313296"/>
    <lineage>
        <taxon>Bacteria</taxon>
        <taxon>Bacillati</taxon>
        <taxon>Bacillota</taxon>
        <taxon>Bacilli</taxon>
        <taxon>Bacillales</taxon>
        <taxon>Paenibacillaceae</taxon>
        <taxon>Paenibacillus</taxon>
    </lineage>
</organism>
<name>A0A1X7GZI8_9BACL</name>